<dbReference type="EMBL" id="JAFEKC020000001">
    <property type="protein sequence ID" value="KAK0517070.1"/>
    <property type="molecule type" value="Genomic_DNA"/>
</dbReference>
<dbReference type="AlphaFoldDB" id="A0AA39RAN6"/>
<protein>
    <submittedName>
        <fullName evidence="1">Uncharacterized protein</fullName>
    </submittedName>
</protein>
<gene>
    <name evidence="1" type="ORF">JMJ35_000225</name>
</gene>
<comment type="caution">
    <text evidence="1">The sequence shown here is derived from an EMBL/GenBank/DDBJ whole genome shotgun (WGS) entry which is preliminary data.</text>
</comment>
<evidence type="ECO:0000313" key="2">
    <source>
        <dbReference type="Proteomes" id="UP001166286"/>
    </source>
</evidence>
<evidence type="ECO:0000313" key="1">
    <source>
        <dbReference type="EMBL" id="KAK0517070.1"/>
    </source>
</evidence>
<reference evidence="1" key="1">
    <citation type="submission" date="2023-03" db="EMBL/GenBank/DDBJ databases">
        <title>Complete genome of Cladonia borealis.</title>
        <authorList>
            <person name="Park H."/>
        </authorList>
    </citation>
    <scope>NUCLEOTIDE SEQUENCE</scope>
    <source>
        <strain evidence="1">ANT050790</strain>
    </source>
</reference>
<sequence>MANQAYVVLPLPQRRFVCGHWSVHFPNPASQPIYNAASGLTYPHACEGCMGAHSEEREAEVVARYAPEKEALEGRIEELRRMGPLPLLSELDVQRLLAEYELFVMRIWEEEEIQRAWQVYNELW</sequence>
<keyword evidence="2" id="KW-1185">Reference proteome</keyword>
<accession>A0AA39RAN6</accession>
<proteinExistence type="predicted"/>
<organism evidence="1 2">
    <name type="scientific">Cladonia borealis</name>
    <dbReference type="NCBI Taxonomy" id="184061"/>
    <lineage>
        <taxon>Eukaryota</taxon>
        <taxon>Fungi</taxon>
        <taxon>Dikarya</taxon>
        <taxon>Ascomycota</taxon>
        <taxon>Pezizomycotina</taxon>
        <taxon>Lecanoromycetes</taxon>
        <taxon>OSLEUM clade</taxon>
        <taxon>Lecanoromycetidae</taxon>
        <taxon>Lecanorales</taxon>
        <taxon>Lecanorineae</taxon>
        <taxon>Cladoniaceae</taxon>
        <taxon>Cladonia</taxon>
    </lineage>
</organism>
<dbReference type="Proteomes" id="UP001166286">
    <property type="component" value="Unassembled WGS sequence"/>
</dbReference>
<name>A0AA39RAN6_9LECA</name>